<dbReference type="EMBL" id="MOBM01000024">
    <property type="protein sequence ID" value="RON14451.1"/>
    <property type="molecule type" value="Genomic_DNA"/>
</dbReference>
<accession>A0A423HMN0</accession>
<gene>
    <name evidence="1" type="ORF">BK662_17885</name>
</gene>
<dbReference type="AlphaFoldDB" id="A0A423HMN0"/>
<comment type="caution">
    <text evidence="1">The sequence shown here is derived from an EMBL/GenBank/DDBJ whole genome shotgun (WGS) entry which is preliminary data.</text>
</comment>
<proteinExistence type="predicted"/>
<reference evidence="1 2" key="1">
    <citation type="submission" date="2016-10" db="EMBL/GenBank/DDBJ databases">
        <title>Comparative genome analysis of multiple Pseudomonas spp. focuses on biocontrol and plant growth promoting traits.</title>
        <authorList>
            <person name="Tao X.-Y."/>
            <person name="Taylor C.G."/>
        </authorList>
    </citation>
    <scope>NUCLEOTIDE SEQUENCE [LARGE SCALE GENOMIC DNA]</scope>
    <source>
        <strain evidence="1 2">36C6</strain>
    </source>
</reference>
<evidence type="ECO:0000313" key="2">
    <source>
        <dbReference type="Proteomes" id="UP000284002"/>
    </source>
</evidence>
<dbReference type="Proteomes" id="UP000284002">
    <property type="component" value="Unassembled WGS sequence"/>
</dbReference>
<sequence length="79" mass="8646">MALLDHSAFGAGRESAMDGLLLDTEGIYTKVTSMIAARYGRVFEAARCIRHWASFSQMDTRYGSTSRALLVQKLSAQAS</sequence>
<organism evidence="1 2">
    <name type="scientific">Pseudomonas frederiksbergensis</name>
    <dbReference type="NCBI Taxonomy" id="104087"/>
    <lineage>
        <taxon>Bacteria</taxon>
        <taxon>Pseudomonadati</taxon>
        <taxon>Pseudomonadota</taxon>
        <taxon>Gammaproteobacteria</taxon>
        <taxon>Pseudomonadales</taxon>
        <taxon>Pseudomonadaceae</taxon>
        <taxon>Pseudomonas</taxon>
    </lineage>
</organism>
<evidence type="ECO:0000313" key="1">
    <source>
        <dbReference type="EMBL" id="RON14451.1"/>
    </source>
</evidence>
<protein>
    <submittedName>
        <fullName evidence="1">Uncharacterized protein</fullName>
    </submittedName>
</protein>
<name>A0A423HMN0_9PSED</name>